<name>A0ACC1HTR7_9FUNG</name>
<accession>A0ACC1HTR7</accession>
<evidence type="ECO:0000313" key="2">
    <source>
        <dbReference type="Proteomes" id="UP001145114"/>
    </source>
</evidence>
<proteinExistence type="predicted"/>
<reference evidence="1" key="1">
    <citation type="submission" date="2022-06" db="EMBL/GenBank/DDBJ databases">
        <title>Phylogenomic reconstructions and comparative analyses of Kickxellomycotina fungi.</title>
        <authorList>
            <person name="Reynolds N.K."/>
            <person name="Stajich J.E."/>
            <person name="Barry K."/>
            <person name="Grigoriev I.V."/>
            <person name="Crous P."/>
            <person name="Smith M.E."/>
        </authorList>
    </citation>
    <scope>NUCLEOTIDE SEQUENCE</scope>
    <source>
        <strain evidence="1">RSA 2271</strain>
    </source>
</reference>
<evidence type="ECO:0000313" key="1">
    <source>
        <dbReference type="EMBL" id="KAJ1679051.1"/>
    </source>
</evidence>
<comment type="caution">
    <text evidence="1">The sequence shown here is derived from an EMBL/GenBank/DDBJ whole genome shotgun (WGS) entry which is preliminary data.</text>
</comment>
<organism evidence="1 2">
    <name type="scientific">Spiromyces aspiralis</name>
    <dbReference type="NCBI Taxonomy" id="68401"/>
    <lineage>
        <taxon>Eukaryota</taxon>
        <taxon>Fungi</taxon>
        <taxon>Fungi incertae sedis</taxon>
        <taxon>Zoopagomycota</taxon>
        <taxon>Kickxellomycotina</taxon>
        <taxon>Kickxellomycetes</taxon>
        <taxon>Kickxellales</taxon>
        <taxon>Kickxellaceae</taxon>
        <taxon>Spiromyces</taxon>
    </lineage>
</organism>
<protein>
    <submittedName>
        <fullName evidence="1">Argonaute 5</fullName>
    </submittedName>
</protein>
<sequence length="113" mass="12877">LNNFFMQSHAGIQGTSRPSHYYVLYDDNNFSPDDIQQLTYNLCYTYAICTRSVSIVTPAYYAHRVAARATAHTTEWDLETEASSSVAEGSVSKFDDYKLLPVHERINGSMYFM</sequence>
<feature type="non-terminal residue" evidence="1">
    <location>
        <position position="1"/>
    </location>
</feature>
<keyword evidence="2" id="KW-1185">Reference proteome</keyword>
<gene>
    <name evidence="1" type="primary">AGO5</name>
    <name evidence="1" type="ORF">EV182_002823</name>
</gene>
<dbReference type="EMBL" id="JAMZIH010000639">
    <property type="protein sequence ID" value="KAJ1679051.1"/>
    <property type="molecule type" value="Genomic_DNA"/>
</dbReference>
<dbReference type="Proteomes" id="UP001145114">
    <property type="component" value="Unassembled WGS sequence"/>
</dbReference>